<name>A0A2A6CYU6_PRIPA</name>
<dbReference type="Gene3D" id="3.40.390.10">
    <property type="entry name" value="Collagenase (Catalytic Domain)"/>
    <property type="match status" value="1"/>
</dbReference>
<gene>
    <name evidence="4" type="primary">WBGene00091508</name>
</gene>
<dbReference type="PANTHER" id="PTHR10127:SF850">
    <property type="entry name" value="METALLOENDOPEPTIDASE"/>
    <property type="match status" value="1"/>
</dbReference>
<accession>A0A2A6CYU6</accession>
<reference evidence="5" key="1">
    <citation type="journal article" date="2008" name="Nat. Genet.">
        <title>The Pristionchus pacificus genome provides a unique perspective on nematode lifestyle and parasitism.</title>
        <authorList>
            <person name="Dieterich C."/>
            <person name="Clifton S.W."/>
            <person name="Schuster L.N."/>
            <person name="Chinwalla A."/>
            <person name="Delehaunty K."/>
            <person name="Dinkelacker I."/>
            <person name="Fulton L."/>
            <person name="Fulton R."/>
            <person name="Godfrey J."/>
            <person name="Minx P."/>
            <person name="Mitreva M."/>
            <person name="Roeseler W."/>
            <person name="Tian H."/>
            <person name="Witte H."/>
            <person name="Yang S.P."/>
            <person name="Wilson R.K."/>
            <person name="Sommer R.J."/>
        </authorList>
    </citation>
    <scope>NUCLEOTIDE SEQUENCE [LARGE SCALE GENOMIC DNA]</scope>
    <source>
        <strain evidence="5">PS312</strain>
    </source>
</reference>
<feature type="compositionally biased region" description="Basic and acidic residues" evidence="1">
    <location>
        <begin position="627"/>
        <end position="644"/>
    </location>
</feature>
<feature type="domain" description="Peptidase M12A" evidence="2">
    <location>
        <begin position="89"/>
        <end position="168"/>
    </location>
</feature>
<evidence type="ECO:0000259" key="2">
    <source>
        <dbReference type="Pfam" id="PF01400"/>
    </source>
</evidence>
<dbReference type="EnsemblMetazoa" id="PPA01954.1">
    <property type="protein sequence ID" value="PPA01954.1"/>
    <property type="gene ID" value="WBGene00091508"/>
</dbReference>
<proteinExistence type="predicted"/>
<evidence type="ECO:0000313" key="4">
    <source>
        <dbReference type="EnsemblMetazoa" id="PPA01954.1"/>
    </source>
</evidence>
<dbReference type="SUPFAM" id="SSF48403">
    <property type="entry name" value="Ankyrin repeat"/>
    <property type="match status" value="1"/>
</dbReference>
<feature type="compositionally biased region" description="Polar residues" evidence="1">
    <location>
        <begin position="705"/>
        <end position="716"/>
    </location>
</feature>
<feature type="compositionally biased region" description="Polar residues" evidence="1">
    <location>
        <begin position="730"/>
        <end position="755"/>
    </location>
</feature>
<accession>A0A8R1U493</accession>
<dbReference type="InterPro" id="IPR043708">
    <property type="entry name" value="DUF5648"/>
</dbReference>
<dbReference type="Pfam" id="PF18885">
    <property type="entry name" value="DUF5648"/>
    <property type="match status" value="1"/>
</dbReference>
<dbReference type="InterPro" id="IPR024079">
    <property type="entry name" value="MetalloPept_cat_dom_sf"/>
</dbReference>
<feature type="region of interest" description="Disordered" evidence="1">
    <location>
        <begin position="570"/>
        <end position="662"/>
    </location>
</feature>
<evidence type="ECO:0000313" key="5">
    <source>
        <dbReference type="Proteomes" id="UP000005239"/>
    </source>
</evidence>
<dbReference type="PANTHER" id="PTHR10127">
    <property type="entry name" value="DISCOIDIN, CUB, EGF, LAMININ , AND ZINC METALLOPROTEASE DOMAIN CONTAINING"/>
    <property type="match status" value="1"/>
</dbReference>
<feature type="domain" description="DUF5648" evidence="3">
    <location>
        <begin position="260"/>
        <end position="403"/>
    </location>
</feature>
<dbReference type="Gene3D" id="1.25.40.20">
    <property type="entry name" value="Ankyrin repeat-containing domain"/>
    <property type="match status" value="1"/>
</dbReference>
<dbReference type="InterPro" id="IPR001506">
    <property type="entry name" value="Peptidase_M12A"/>
</dbReference>
<feature type="region of interest" description="Disordered" evidence="1">
    <location>
        <begin position="768"/>
        <end position="787"/>
    </location>
</feature>
<dbReference type="GO" id="GO:0006508">
    <property type="term" value="P:proteolysis"/>
    <property type="evidence" value="ECO:0007669"/>
    <property type="project" value="InterPro"/>
</dbReference>
<dbReference type="Pfam" id="PF01400">
    <property type="entry name" value="Astacin"/>
    <property type="match status" value="1"/>
</dbReference>
<sequence>MGVIACRIAITSFMCIRCITNVFGLSRIAEIGYHGYHALSSRRMQSSIQTRMFSGHSRSLTCNGHGRMMLLLFCCIWAKTTTVDAVNLWPDMSVPFVVDPAIEDQTDRIIALDNALAHLSRVTCLSFIQRTTEKNFIIFSELSESVPCWDVLSMKGGEQMVNVGGNCLEPVKLPATVTRIFSDCDLQKVQYLYPCPGILPVRPSNCTSIFNRANNVAASVIPCDVEDPDACPYPTYRNNTLPVGSACSSACDYSGRLLPLLRSFNARLGVFDHFYTTDTVTDASMISNGYEEEDPVGYLGMEGPSDSHCTCLRPLFRLYHPVINNHFYTSNETERAGAETLGYQFERIEGYCTSEPACGAYMPLSRFFNGIASDHLYTTAVEEVTVLKSILSGYGYERIECYLWQYESANRAARRSSPRLWCLVVCAVVDEYYNSCAVEKSTGRRFPRRFTMSLDTQKSFDDPFDDPSLVTTAFLDIMWQDEHGMSALMAAAQCMDLRNLNGHTALEIARSRGHTEVVRVMEKYARGGYRRKQRASRSVAAEMANKYKMAAAHADEEDIMLEIEANSVLTPPPPNSFLFRPTPLSRQKMPNGRQGAYSATKSAVGRSRSAHLSRMRQNTQSIDTDEEREKMDVVEKQDSKETKKPATAASGRRGTEPNGGIMNSMAEKFRTLMRFSTSDANTFSDALASDDQHKNCRDSSLPGLPSSTATTATVRSPENGKKEGEFDDFFQNNEARTATSAGKQSLSASYGSGPSNGLKLPPILGLRRRTTSEGRRSEKFVVANGDE</sequence>
<feature type="region of interest" description="Disordered" evidence="1">
    <location>
        <begin position="688"/>
        <end position="762"/>
    </location>
</feature>
<protein>
    <submittedName>
        <fullName evidence="4">Metallopeptidase</fullName>
    </submittedName>
</protein>
<dbReference type="AlphaFoldDB" id="A0A2A6CYU6"/>
<reference evidence="4" key="2">
    <citation type="submission" date="2022-06" db="UniProtKB">
        <authorList>
            <consortium name="EnsemblMetazoa"/>
        </authorList>
    </citation>
    <scope>IDENTIFICATION</scope>
    <source>
        <strain evidence="4">PS312</strain>
    </source>
</reference>
<feature type="compositionally biased region" description="Basic and acidic residues" evidence="1">
    <location>
        <begin position="770"/>
        <end position="779"/>
    </location>
</feature>
<evidence type="ECO:0000256" key="1">
    <source>
        <dbReference type="SAM" id="MobiDB-lite"/>
    </source>
</evidence>
<dbReference type="InterPro" id="IPR036770">
    <property type="entry name" value="Ankyrin_rpt-contain_sf"/>
</dbReference>
<dbReference type="Proteomes" id="UP000005239">
    <property type="component" value="Unassembled WGS sequence"/>
</dbReference>
<evidence type="ECO:0000259" key="3">
    <source>
        <dbReference type="Pfam" id="PF18885"/>
    </source>
</evidence>
<dbReference type="GO" id="GO:0004222">
    <property type="term" value="F:metalloendopeptidase activity"/>
    <property type="evidence" value="ECO:0007669"/>
    <property type="project" value="InterPro"/>
</dbReference>
<keyword evidence="5" id="KW-1185">Reference proteome</keyword>
<organism evidence="4 5">
    <name type="scientific">Pristionchus pacificus</name>
    <name type="common">Parasitic nematode worm</name>
    <dbReference type="NCBI Taxonomy" id="54126"/>
    <lineage>
        <taxon>Eukaryota</taxon>
        <taxon>Metazoa</taxon>
        <taxon>Ecdysozoa</taxon>
        <taxon>Nematoda</taxon>
        <taxon>Chromadorea</taxon>
        <taxon>Rhabditida</taxon>
        <taxon>Rhabditina</taxon>
        <taxon>Diplogasteromorpha</taxon>
        <taxon>Diplogasteroidea</taxon>
        <taxon>Neodiplogasteridae</taxon>
        <taxon>Pristionchus</taxon>
    </lineage>
</organism>